<comment type="subcellular location">
    <subcellularLocation>
        <location evidence="1 9">Chromosome</location>
        <location evidence="1 9">Centromere</location>
        <location evidence="1 9">Kinetochore</location>
    </subcellularLocation>
</comment>
<evidence type="ECO:0000256" key="8">
    <source>
        <dbReference type="ARBA" id="ARBA00023328"/>
    </source>
</evidence>
<comment type="similarity">
    <text evidence="2 9">Belongs to the ZWILCH family.</text>
</comment>
<dbReference type="PaxDb" id="121845-A0A1S4EHH9"/>
<evidence type="ECO:0000256" key="9">
    <source>
        <dbReference type="RuleBase" id="RU369076"/>
    </source>
</evidence>
<keyword evidence="7 9" id="KW-0131">Cell cycle</keyword>
<dbReference type="InterPro" id="IPR018630">
    <property type="entry name" value="Zwilch"/>
</dbReference>
<keyword evidence="5 9" id="KW-0498">Mitosis</keyword>
<dbReference type="Pfam" id="PF09817">
    <property type="entry name" value="Zwilch"/>
    <property type="match status" value="1"/>
</dbReference>
<dbReference type="KEGG" id="dci:103514335"/>
<evidence type="ECO:0000256" key="3">
    <source>
        <dbReference type="ARBA" id="ARBA00022454"/>
    </source>
</evidence>
<dbReference type="Gene3D" id="1.10.287.1880">
    <property type="match status" value="1"/>
</dbReference>
<gene>
    <name evidence="11" type="primary">LOC103514335</name>
</gene>
<keyword evidence="3 9" id="KW-0158">Chromosome</keyword>
<dbReference type="GO" id="GO:0034501">
    <property type="term" value="P:protein localization to kinetochore"/>
    <property type="evidence" value="ECO:0007669"/>
    <property type="project" value="UniProtKB-UniRule"/>
</dbReference>
<dbReference type="GO" id="GO:0051301">
    <property type="term" value="P:cell division"/>
    <property type="evidence" value="ECO:0007669"/>
    <property type="project" value="UniProtKB-UniRule"/>
</dbReference>
<evidence type="ECO:0000256" key="5">
    <source>
        <dbReference type="ARBA" id="ARBA00022776"/>
    </source>
</evidence>
<sequence length="673" mass="75693">MGNSGMKRKNPLKNVVNGDIKVEIFSNITDTEVKLEGNPLPAPFSQSDLTLGEELIGNTTQHSTKQIIKYAPVELQHTATMCLFTYLHLNQFFFQPLKNVVNGDIKVEIFSNITDTEVKLEGNPLPAPFSQSDLTLGEELIGNTTQHSTKQIIKYAPVELQHARGILSKINTDIITLSLPVYILTNGEDYQKTILIGSERDENGWVTSLSANITDAFIEGNNKSFVDQLIENHTKKSYMSPFELKSTVKSTFLIQGVTEDNTVELHLTWDTPTMEVPVSEASTDLLLTCKLDSEVSLGLWQDLQRLVNFTQMIKSWKNASTQDVSYERMNAVLNPGSSSDSSVDIQSRLVDIIEENKHSYNVTETRRKKPAGSAATNASGTTGDVFDVSLAQVSTQVIRGERTTLDLSDKLWTVLSECTTYKELSTSFQLVFQKIRANIQEGCKVNILGKKSARFVCAVRNLLKGDYSNPEYWDKLEILVEMGIEKLINDYSYIFLKTNLVYEDQLLPPTHIPKFSEMSGDEWGSHMQNYLDYLARLHTILSIILQVDDCIKLPHTALSHLTLATFDKVCITYDQAENNACRYHYTCPISTLSVKKFVTGSKLFSTWSLHLSHENKNRKMSTSSLLTMNPLLIHPVAEQDNKEDADMNVTLSRLSPFQHYCLRTNCSKFGTSK</sequence>
<proteinExistence type="inferred from homology"/>
<keyword evidence="6 9" id="KW-0995">Kinetochore</keyword>
<keyword evidence="10" id="KW-1185">Reference proteome</keyword>
<dbReference type="GO" id="GO:1990423">
    <property type="term" value="C:RZZ complex"/>
    <property type="evidence" value="ECO:0007669"/>
    <property type="project" value="UniProtKB-UniRule"/>
</dbReference>
<keyword evidence="8 9" id="KW-0137">Centromere</keyword>
<dbReference type="CTD" id="55055"/>
<evidence type="ECO:0000256" key="4">
    <source>
        <dbReference type="ARBA" id="ARBA00022618"/>
    </source>
</evidence>
<evidence type="ECO:0000256" key="1">
    <source>
        <dbReference type="ARBA" id="ARBA00004629"/>
    </source>
</evidence>
<organism evidence="10 11">
    <name type="scientific">Diaphorina citri</name>
    <name type="common">Asian citrus psyllid</name>
    <dbReference type="NCBI Taxonomy" id="121845"/>
    <lineage>
        <taxon>Eukaryota</taxon>
        <taxon>Metazoa</taxon>
        <taxon>Ecdysozoa</taxon>
        <taxon>Arthropoda</taxon>
        <taxon>Hexapoda</taxon>
        <taxon>Insecta</taxon>
        <taxon>Pterygota</taxon>
        <taxon>Neoptera</taxon>
        <taxon>Paraneoptera</taxon>
        <taxon>Hemiptera</taxon>
        <taxon>Sternorrhyncha</taxon>
        <taxon>Psylloidea</taxon>
        <taxon>Psyllidae</taxon>
        <taxon>Diaphorininae</taxon>
        <taxon>Diaphorina</taxon>
    </lineage>
</organism>
<dbReference type="AlphaFoldDB" id="A0A1S4EHH9"/>
<evidence type="ECO:0000256" key="7">
    <source>
        <dbReference type="ARBA" id="ARBA00023306"/>
    </source>
</evidence>
<keyword evidence="4 9" id="KW-0132">Cell division</keyword>
<evidence type="ECO:0000256" key="6">
    <source>
        <dbReference type="ARBA" id="ARBA00022838"/>
    </source>
</evidence>
<evidence type="ECO:0000313" key="10">
    <source>
        <dbReference type="Proteomes" id="UP000079169"/>
    </source>
</evidence>
<comment type="function">
    <text evidence="9">Essential component of the mitotic checkpoint, which prevents cells from prematurely exiting mitosis. Required for the assembly of the dynein-dynactin and MAD1-MAD2 complexes onto kinetochores. Its function related to the spindle assembly machinery is proposed to depend on its association in the mitotic RZZ complex.</text>
</comment>
<dbReference type="GO" id="GO:0007094">
    <property type="term" value="P:mitotic spindle assembly checkpoint signaling"/>
    <property type="evidence" value="ECO:0007669"/>
    <property type="project" value="UniProtKB-UniRule"/>
</dbReference>
<dbReference type="RefSeq" id="XP_017301676.2">
    <property type="nucleotide sequence ID" value="XM_017446187.2"/>
</dbReference>
<protein>
    <recommendedName>
        <fullName evidence="9">Protein zwilch</fullName>
    </recommendedName>
</protein>
<dbReference type="Proteomes" id="UP000079169">
    <property type="component" value="Unplaced"/>
</dbReference>
<evidence type="ECO:0000313" key="11">
    <source>
        <dbReference type="RefSeq" id="XP_017301676.2"/>
    </source>
</evidence>
<dbReference type="PANTHER" id="PTHR15995:SF1">
    <property type="entry name" value="PROTEIN ZWILCH HOMOLOG"/>
    <property type="match status" value="1"/>
</dbReference>
<evidence type="ECO:0000256" key="2">
    <source>
        <dbReference type="ARBA" id="ARBA00009062"/>
    </source>
</evidence>
<dbReference type="PANTHER" id="PTHR15995">
    <property type="entry name" value="PROTEIN ZWILCH HOMOLOG"/>
    <property type="match status" value="1"/>
</dbReference>
<accession>A0A1S4EHH9</accession>
<name>A0A1S4EHH9_DIACI</name>
<dbReference type="STRING" id="121845.A0A1S4EHH9"/>
<comment type="subunit">
    <text evidence="9">Component of the RZZ complex.</text>
</comment>
<reference evidence="11" key="1">
    <citation type="submission" date="2025-08" db="UniProtKB">
        <authorList>
            <consortium name="RefSeq"/>
        </authorList>
    </citation>
    <scope>IDENTIFICATION</scope>
</reference>
<dbReference type="GeneID" id="103514335"/>
<dbReference type="Gene3D" id="1.20.58.730">
    <property type="match status" value="1"/>
</dbReference>